<evidence type="ECO:0000256" key="6">
    <source>
        <dbReference type="ARBA" id="ARBA00022692"/>
    </source>
</evidence>
<evidence type="ECO:0000259" key="17">
    <source>
        <dbReference type="Pfam" id="PF09329"/>
    </source>
</evidence>
<keyword evidence="10" id="KW-0256">Endoplasmic reticulum</keyword>
<feature type="compositionally biased region" description="Basic and acidic residues" evidence="15">
    <location>
        <begin position="62"/>
        <end position="76"/>
    </location>
</feature>
<gene>
    <name evidence="19" type="ORF">FOB64_006027</name>
</gene>
<feature type="compositionally biased region" description="Polar residues" evidence="15">
    <location>
        <begin position="495"/>
        <end position="506"/>
    </location>
</feature>
<dbReference type="InterPro" id="IPR005599">
    <property type="entry name" value="GPI_mannosylTrfase"/>
</dbReference>
<keyword evidence="4 19" id="KW-0328">Glycosyltransferase</keyword>
<dbReference type="Pfam" id="PF22379">
    <property type="entry name" value="OB_MCM10"/>
    <property type="match status" value="1"/>
</dbReference>
<comment type="caution">
    <text evidence="19">The sequence shown here is derived from an EMBL/GenBank/DDBJ whole genome shotgun (WGS) entry which is preliminary data.</text>
</comment>
<dbReference type="GO" id="GO:0003697">
    <property type="term" value="F:single-stranded DNA binding"/>
    <property type="evidence" value="ECO:0007669"/>
    <property type="project" value="InterPro"/>
</dbReference>
<evidence type="ECO:0000259" key="18">
    <source>
        <dbReference type="Pfam" id="PF22379"/>
    </source>
</evidence>
<dbReference type="GO" id="GO:0043596">
    <property type="term" value="C:nuclear replication fork"/>
    <property type="evidence" value="ECO:0007669"/>
    <property type="project" value="TreeGrafter"/>
</dbReference>
<comment type="similarity">
    <text evidence="3">Belongs to the MCM10 family.</text>
</comment>
<keyword evidence="14" id="KW-0539">Nucleus</keyword>
<dbReference type="GO" id="GO:0006270">
    <property type="term" value="P:DNA replication initiation"/>
    <property type="evidence" value="ECO:0007669"/>
    <property type="project" value="InterPro"/>
</dbReference>
<evidence type="ECO:0000256" key="16">
    <source>
        <dbReference type="SAM" id="Phobius"/>
    </source>
</evidence>
<keyword evidence="12 16" id="KW-1133">Transmembrane helix</keyword>
<dbReference type="Pfam" id="PF03901">
    <property type="entry name" value="Glyco_transf_22"/>
    <property type="match status" value="1"/>
</dbReference>
<feature type="transmembrane region" description="Helical" evidence="16">
    <location>
        <begin position="665"/>
        <end position="691"/>
    </location>
</feature>
<keyword evidence="13 16" id="KW-0472">Membrane</keyword>
<feature type="transmembrane region" description="Helical" evidence="16">
    <location>
        <begin position="600"/>
        <end position="617"/>
    </location>
</feature>
<feature type="region of interest" description="Disordered" evidence="15">
    <location>
        <begin position="1"/>
        <end position="20"/>
    </location>
</feature>
<dbReference type="EMBL" id="JABWAD010000061">
    <property type="protein sequence ID" value="KAF6063005.1"/>
    <property type="molecule type" value="Genomic_DNA"/>
</dbReference>
<evidence type="ECO:0000256" key="9">
    <source>
        <dbReference type="ARBA" id="ARBA00022771"/>
    </source>
</evidence>
<evidence type="ECO:0000256" key="2">
    <source>
        <dbReference type="ARBA" id="ARBA00004477"/>
    </source>
</evidence>
<feature type="compositionally biased region" description="Polar residues" evidence="15">
    <location>
        <begin position="466"/>
        <end position="479"/>
    </location>
</feature>
<dbReference type="GO" id="GO:0005789">
    <property type="term" value="C:endoplasmic reticulum membrane"/>
    <property type="evidence" value="ECO:0007669"/>
    <property type="project" value="UniProtKB-SubCell"/>
</dbReference>
<evidence type="ECO:0000256" key="12">
    <source>
        <dbReference type="ARBA" id="ARBA00022989"/>
    </source>
</evidence>
<keyword evidence="9" id="KW-0863">Zinc-finger</keyword>
<evidence type="ECO:0000313" key="20">
    <source>
        <dbReference type="Proteomes" id="UP000536275"/>
    </source>
</evidence>
<comment type="subcellular location">
    <subcellularLocation>
        <location evidence="2">Endoplasmic reticulum membrane</location>
        <topology evidence="2">Multi-pass membrane protein</topology>
    </subcellularLocation>
    <subcellularLocation>
        <location evidence="1">Nucleus</location>
    </subcellularLocation>
</comment>
<dbReference type="GO" id="GO:0000030">
    <property type="term" value="F:mannosyltransferase activity"/>
    <property type="evidence" value="ECO:0007669"/>
    <property type="project" value="UniProtKB-ARBA"/>
</dbReference>
<feature type="transmembrane region" description="Helical" evidence="16">
    <location>
        <begin position="764"/>
        <end position="784"/>
    </location>
</feature>
<dbReference type="Pfam" id="PF09329">
    <property type="entry name" value="zf-primase"/>
    <property type="match status" value="1"/>
</dbReference>
<evidence type="ECO:0000256" key="11">
    <source>
        <dbReference type="ARBA" id="ARBA00022833"/>
    </source>
</evidence>
<keyword evidence="6 16" id="KW-0812">Transmembrane</keyword>
<dbReference type="Proteomes" id="UP000536275">
    <property type="component" value="Unassembled WGS sequence"/>
</dbReference>
<dbReference type="InterPro" id="IPR012340">
    <property type="entry name" value="NA-bd_OB-fold"/>
</dbReference>
<feature type="transmembrane region" description="Helical" evidence="16">
    <location>
        <begin position="703"/>
        <end position="726"/>
    </location>
</feature>
<feature type="domain" description="Zinc finger Mcm10/DnaG-type" evidence="17">
    <location>
        <begin position="296"/>
        <end position="340"/>
    </location>
</feature>
<dbReference type="AlphaFoldDB" id="A0A8H6F2A8"/>
<feature type="region of interest" description="Disordered" evidence="15">
    <location>
        <begin position="38"/>
        <end position="76"/>
    </location>
</feature>
<dbReference type="InterPro" id="IPR015408">
    <property type="entry name" value="Znf_Mcm10/DnaG"/>
</dbReference>
<evidence type="ECO:0000256" key="13">
    <source>
        <dbReference type="ARBA" id="ARBA00023136"/>
    </source>
</evidence>
<keyword evidence="11" id="KW-0862">Zinc</keyword>
<dbReference type="GO" id="GO:0008270">
    <property type="term" value="F:zinc ion binding"/>
    <property type="evidence" value="ECO:0007669"/>
    <property type="project" value="UniProtKB-KW"/>
</dbReference>
<reference evidence="19 20" key="1">
    <citation type="submission" date="2020-03" db="EMBL/GenBank/DDBJ databases">
        <title>FDA dAtabase for Regulatory Grade micrObial Sequences (FDA-ARGOS): Supporting development and validation of Infectious Disease Dx tests.</title>
        <authorList>
            <person name="Campos J."/>
            <person name="Goldberg B."/>
            <person name="Tallon L."/>
            <person name="Sadzewicz L."/>
            <person name="Vavikolanu K."/>
            <person name="Mehta A."/>
            <person name="Aluvathingal J."/>
            <person name="Nadendla S."/>
            <person name="Nandy P."/>
            <person name="Geyer C."/>
            <person name="Yan Y."/>
            <person name="Sichtig H."/>
        </authorList>
    </citation>
    <scope>NUCLEOTIDE SEQUENCE [LARGE SCALE GENOMIC DNA]</scope>
    <source>
        <strain evidence="19 20">FDAARGOS_656</strain>
    </source>
</reference>
<evidence type="ECO:0000256" key="7">
    <source>
        <dbReference type="ARBA" id="ARBA00022705"/>
    </source>
</evidence>
<dbReference type="FunFam" id="2.40.50.140:FF:000591">
    <property type="entry name" value="DNA replication, chromatin-associated protein, putative"/>
    <property type="match status" value="1"/>
</dbReference>
<evidence type="ECO:0000256" key="15">
    <source>
        <dbReference type="SAM" id="MobiDB-lite"/>
    </source>
</evidence>
<accession>A0A8H6F2A8</accession>
<protein>
    <submittedName>
        <fullName evidence="19">Alg9-like mannosyltransferase family protein</fullName>
    </submittedName>
</protein>
<evidence type="ECO:0000256" key="4">
    <source>
        <dbReference type="ARBA" id="ARBA00022676"/>
    </source>
</evidence>
<evidence type="ECO:0000256" key="14">
    <source>
        <dbReference type="ARBA" id="ARBA00023242"/>
    </source>
</evidence>
<dbReference type="PANTHER" id="PTHR13454:SF11">
    <property type="entry name" value="PROTEIN MCM10 HOMOLOG"/>
    <property type="match status" value="1"/>
</dbReference>
<evidence type="ECO:0000256" key="1">
    <source>
        <dbReference type="ARBA" id="ARBA00004123"/>
    </source>
</evidence>
<dbReference type="PANTHER" id="PTHR13454">
    <property type="entry name" value="PROTEIN MCM10 HOMOLOG"/>
    <property type="match status" value="1"/>
</dbReference>
<dbReference type="UniPathway" id="UPA00378"/>
<dbReference type="InterPro" id="IPR040184">
    <property type="entry name" value="Mcm10"/>
</dbReference>
<proteinExistence type="inferred from homology"/>
<dbReference type="GO" id="GO:0003688">
    <property type="term" value="F:DNA replication origin binding"/>
    <property type="evidence" value="ECO:0007669"/>
    <property type="project" value="TreeGrafter"/>
</dbReference>
<feature type="transmembrane region" description="Helical" evidence="16">
    <location>
        <begin position="816"/>
        <end position="835"/>
    </location>
</feature>
<dbReference type="Gene3D" id="2.40.50.140">
    <property type="entry name" value="Nucleic acid-binding proteins"/>
    <property type="match status" value="1"/>
</dbReference>
<organism evidence="19 20">
    <name type="scientific">Candida albicans</name>
    <name type="common">Yeast</name>
    <dbReference type="NCBI Taxonomy" id="5476"/>
    <lineage>
        <taxon>Eukaryota</taxon>
        <taxon>Fungi</taxon>
        <taxon>Dikarya</taxon>
        <taxon>Ascomycota</taxon>
        <taxon>Saccharomycotina</taxon>
        <taxon>Pichiomycetes</taxon>
        <taxon>Debaryomycetaceae</taxon>
        <taxon>Candida/Lodderomyces clade</taxon>
        <taxon>Candida</taxon>
    </lineage>
</organism>
<name>A0A8H6F2A8_CANAX</name>
<evidence type="ECO:0000313" key="19">
    <source>
        <dbReference type="EMBL" id="KAF6063005.1"/>
    </source>
</evidence>
<evidence type="ECO:0000256" key="8">
    <source>
        <dbReference type="ARBA" id="ARBA00022723"/>
    </source>
</evidence>
<evidence type="ECO:0000256" key="3">
    <source>
        <dbReference type="ARBA" id="ARBA00009679"/>
    </source>
</evidence>
<feature type="transmembrane region" description="Helical" evidence="16">
    <location>
        <begin position="790"/>
        <end position="809"/>
    </location>
</feature>
<keyword evidence="7" id="KW-0235">DNA replication</keyword>
<evidence type="ECO:0000256" key="5">
    <source>
        <dbReference type="ARBA" id="ARBA00022679"/>
    </source>
</evidence>
<feature type="compositionally biased region" description="Acidic residues" evidence="15">
    <location>
        <begin position="9"/>
        <end position="20"/>
    </location>
</feature>
<feature type="region of interest" description="Disordered" evidence="15">
    <location>
        <begin position="464"/>
        <end position="514"/>
    </location>
</feature>
<keyword evidence="8" id="KW-0479">Metal-binding</keyword>
<evidence type="ECO:0000256" key="10">
    <source>
        <dbReference type="ARBA" id="ARBA00022824"/>
    </source>
</evidence>
<sequence length="1049" mass="120062">MNDPRDEQIDSDDVLTEDSSDELKDLVQEFELKYAELKKNKALKKRRSQSPSEDMSNKQKPHQPEVPRTPEKAKVHLDKVVEEPKQRIFTKKEPRDSKIKESNFLNKLYETSNKHDKEDAHKIDFSKRRFEFQLDKYTFTPKDVVDDLEPISKLYLRRRYLAQSQIADIIAETDSNMKFLKIDKFLAKTHKSNNYAEPKYCNWCLVAFVVRKDPVQVAANNSKYIKLKVGNFMNSVDLMLFDKAFQKNGKIQPGDLLFILNPLINKYEIQVGKGQFQSGFNLKVENTNVSSILEIGSLRDFGFCKFTRKLDNSRCKRAINTRTQEFCDIHLDMKFKSSTRMELNGSVSIRSPQKNKKKMYMNKNGSGFIKQYNEESTVIGTSYGSPLDPKRYQDPKVLQNQIKRRKLIDDKAKEMLEQKLSKLGSASLLNNLQLSKKEATDKLASDRSKSKGFTNTMISHIGFDPTGTSLNQNSTSLGSKSMEKSRARELHDLSVETSGHKSLSSSKQDRQSKVAKWNTNIRTLQNYDRRVASHSLSTSRRLQNLVGKQTHATLVDKRKRVVVSDDEQPGMEEDEEDIEIQFDDEKSKMSYMKMTGARRFKFYTSIANWFLLLNTIAPGMSHAGVALLPSSLAMQTTMLANSFILEAIKSKNHQEKQTSILRATFWYFIGGILGWPFALALGLPVGFYTIYQSVVIGNLPLTALFRVLSVLLTVVVPIMIIDSFFYQKVSFIPINIVLYNVFGGEGEGPEIFGVEPFSYYIMNLLLNFNAIFPLAVIGVFWNPILTHVKAFSSFVSLQLVIWFGIFFAQPHKEERFLYPVYSLITLSAAILLSKLTIGSKNFASKPIYRVFQLGFILSIVVVSSLRILNLVENYGAPLQTFNTVAQLEDLGQSLQSPINVCMGKEWYHFPASFFLPDSYRLRFVDSGFDGLLPGDFFESTNVIDSTTFIPKNMNNKNQFEKDKVIDLEHCHYYVDNSQLNSYPQLVYPNLSTTGKWEVITCNKMLDPNEKHSTIGKLLYVPTWLRGIIPYDVGYMEFCLLKKQDIEDTV</sequence>
<feature type="transmembrane region" description="Helical" evidence="16">
    <location>
        <begin position="847"/>
        <end position="868"/>
    </location>
</feature>
<keyword evidence="5 19" id="KW-0808">Transferase</keyword>
<feature type="domain" description="MCM10 OB-fold" evidence="18">
    <location>
        <begin position="175"/>
        <end position="267"/>
    </location>
</feature>
<feature type="compositionally biased region" description="Basic and acidic residues" evidence="15">
    <location>
        <begin position="481"/>
        <end position="494"/>
    </location>
</feature>
<dbReference type="InterPro" id="IPR055065">
    <property type="entry name" value="OB_MCM10"/>
</dbReference>